<protein>
    <submittedName>
        <fullName evidence="1">Uncharacterized protein</fullName>
    </submittedName>
</protein>
<proteinExistence type="predicted"/>
<sequence>MNFRRFIGPGSHLFKTVCLTENAPASIRVEALAKAKVENRRIWRRRESCSRNCMQSLTEPEGIIAYTLRKLMMIEKKEPDSVTKSDLIRWAMHLMRTGDDKSAKETLNLVNDASKNQSSHHMATTTDKEGKHYHAIEIFEWMEEERKRVSLTTCELDLILRTKGYTAADAYVRKLYPNLNHVDWLVRRPVARFKAKILIGYELPEKTKGTRVVRCIGTSGYPTHFRN</sequence>
<gene>
    <name evidence="1" type="ORF">ARALYDRAFT_908416</name>
</gene>
<keyword evidence="2" id="KW-1185">Reference proteome</keyword>
<dbReference type="Proteomes" id="UP000008694">
    <property type="component" value="Unassembled WGS sequence"/>
</dbReference>
<evidence type="ECO:0000313" key="2">
    <source>
        <dbReference type="Proteomes" id="UP000008694"/>
    </source>
</evidence>
<name>D7LYA8_ARALL</name>
<accession>D7LYA8</accession>
<dbReference type="Gramene" id="scaffold_600473.1">
    <property type="protein sequence ID" value="scaffold_600473.1"/>
    <property type="gene ID" value="scaffold_600473.1"/>
</dbReference>
<evidence type="ECO:0000313" key="1">
    <source>
        <dbReference type="EMBL" id="EFH49454.1"/>
    </source>
</evidence>
<reference evidence="2" key="1">
    <citation type="journal article" date="2011" name="Nat. Genet.">
        <title>The Arabidopsis lyrata genome sequence and the basis of rapid genome size change.</title>
        <authorList>
            <person name="Hu T.T."/>
            <person name="Pattyn P."/>
            <person name="Bakker E.G."/>
            <person name="Cao J."/>
            <person name="Cheng J.-F."/>
            <person name="Clark R.M."/>
            <person name="Fahlgren N."/>
            <person name="Fawcett J.A."/>
            <person name="Grimwood J."/>
            <person name="Gundlach H."/>
            <person name="Haberer G."/>
            <person name="Hollister J.D."/>
            <person name="Ossowski S."/>
            <person name="Ottilar R.P."/>
            <person name="Salamov A.A."/>
            <person name="Schneeberger K."/>
            <person name="Spannagl M."/>
            <person name="Wang X."/>
            <person name="Yang L."/>
            <person name="Nasrallah M.E."/>
            <person name="Bergelson J."/>
            <person name="Carrington J.C."/>
            <person name="Gaut B.S."/>
            <person name="Schmutz J."/>
            <person name="Mayer K.F.X."/>
            <person name="Van de Peer Y."/>
            <person name="Grigoriev I.V."/>
            <person name="Nordborg M."/>
            <person name="Weigel D."/>
            <person name="Guo Y.-L."/>
        </authorList>
    </citation>
    <scope>NUCLEOTIDE SEQUENCE [LARGE SCALE GENOMIC DNA]</scope>
    <source>
        <strain evidence="2">cv. MN47</strain>
    </source>
</reference>
<dbReference type="AlphaFoldDB" id="D7LYA8"/>
<organism evidence="2">
    <name type="scientific">Arabidopsis lyrata subsp. lyrata</name>
    <name type="common">Lyre-leaved rock-cress</name>
    <dbReference type="NCBI Taxonomy" id="81972"/>
    <lineage>
        <taxon>Eukaryota</taxon>
        <taxon>Viridiplantae</taxon>
        <taxon>Streptophyta</taxon>
        <taxon>Embryophyta</taxon>
        <taxon>Tracheophyta</taxon>
        <taxon>Spermatophyta</taxon>
        <taxon>Magnoliopsida</taxon>
        <taxon>eudicotyledons</taxon>
        <taxon>Gunneridae</taxon>
        <taxon>Pentapetalae</taxon>
        <taxon>rosids</taxon>
        <taxon>malvids</taxon>
        <taxon>Brassicales</taxon>
        <taxon>Brassicaceae</taxon>
        <taxon>Camelineae</taxon>
        <taxon>Arabidopsis</taxon>
    </lineage>
</organism>
<dbReference type="EMBL" id="GL348718">
    <property type="protein sequence ID" value="EFH49454.1"/>
    <property type="molecule type" value="Genomic_DNA"/>
</dbReference>
<dbReference type="HOGENOM" id="CLU_1221165_0_0_1"/>